<dbReference type="EMBL" id="AP019514">
    <property type="protein sequence ID" value="BBI62951.1"/>
    <property type="molecule type" value="Genomic_DNA"/>
</dbReference>
<evidence type="ECO:0000313" key="2">
    <source>
        <dbReference type="Proteomes" id="UP000320231"/>
    </source>
</evidence>
<accession>A0A455UEA6</accession>
<evidence type="ECO:0000313" key="1">
    <source>
        <dbReference type="EMBL" id="BBI62951.1"/>
    </source>
</evidence>
<proteinExistence type="predicted"/>
<dbReference type="AlphaFoldDB" id="A0A455UEA6"/>
<protein>
    <submittedName>
        <fullName evidence="1">Uncharacterized protein</fullName>
    </submittedName>
</protein>
<dbReference type="KEGG" id="hsr:HSBAA_42570"/>
<organism evidence="1 2">
    <name type="scientific">Vreelandella sulfidaeris</name>
    <dbReference type="NCBI Taxonomy" id="115553"/>
    <lineage>
        <taxon>Bacteria</taxon>
        <taxon>Pseudomonadati</taxon>
        <taxon>Pseudomonadota</taxon>
        <taxon>Gammaproteobacteria</taxon>
        <taxon>Oceanospirillales</taxon>
        <taxon>Halomonadaceae</taxon>
        <taxon>Vreelandella</taxon>
    </lineage>
</organism>
<sequence>MTYTDLFENDDMKLINLLPQDGAAYYHGKILDTPIAAMYLDKCMSKLSWEHDRAFIYGKGDCYKEENSLVCR</sequence>
<reference evidence="1 2" key="1">
    <citation type="journal article" date="2019" name="Microbiol. Resour. Announc.">
        <title>Complete Genome Sequence of Halomonas sulfidaeris Strain Esulfide1 Isolated from a Metal Sulfide Rock at a Depth of 2,200 Meters, Obtained Using Nanopore Sequencing.</title>
        <authorList>
            <person name="Saito M."/>
            <person name="Nishigata A."/>
            <person name="Galipon J."/>
            <person name="Arakawa K."/>
        </authorList>
    </citation>
    <scope>NUCLEOTIDE SEQUENCE [LARGE SCALE GENOMIC DNA]</scope>
    <source>
        <strain evidence="1 2">ATCC BAA-803</strain>
    </source>
</reference>
<name>A0A455UEA6_9GAMM</name>
<dbReference type="Proteomes" id="UP000320231">
    <property type="component" value="Chromosome"/>
</dbReference>
<gene>
    <name evidence="1" type="ORF">HSBAA_42570</name>
</gene>